<keyword evidence="1" id="KW-0479">Metal-binding</keyword>
<keyword evidence="1" id="KW-0378">Hydrolase</keyword>
<evidence type="ECO:0000256" key="1">
    <source>
        <dbReference type="PIRNR" id="PIRNR012702"/>
    </source>
</evidence>
<proteinExistence type="inferred from homology"/>
<dbReference type="GO" id="GO:0006508">
    <property type="term" value="P:proteolysis"/>
    <property type="evidence" value="ECO:0007669"/>
    <property type="project" value="UniProtKB-KW"/>
</dbReference>
<feature type="domain" description="Microcystin LR degradation protein MlrC N-terminal" evidence="3">
    <location>
        <begin position="7"/>
        <end position="300"/>
    </location>
</feature>
<dbReference type="GO" id="GO:0046872">
    <property type="term" value="F:metal ion binding"/>
    <property type="evidence" value="ECO:0007669"/>
    <property type="project" value="UniProtKB-KW"/>
</dbReference>
<dbReference type="OrthoDB" id="5288421at2"/>
<reference evidence="5" key="1">
    <citation type="submission" date="2010-03" db="EMBL/GenBank/DDBJ databases">
        <title>Complete sequence of Mobiluncus curtisii ATCC 43063.</title>
        <authorList>
            <person name="Muzny D."/>
            <person name="Qin X."/>
            <person name="Deng J."/>
            <person name="Jiang H."/>
            <person name="Liu Y."/>
            <person name="Qu J."/>
            <person name="Song X.-Z."/>
            <person name="Zhang L."/>
            <person name="Thornton R."/>
            <person name="Coyle M."/>
            <person name="Francisco L."/>
            <person name="Jackson L."/>
            <person name="Javaid M."/>
            <person name="Korchina V."/>
            <person name="Kovar C."/>
            <person name="Mata R."/>
            <person name="Mathew T."/>
            <person name="Ngo R."/>
            <person name="Nguyen L."/>
            <person name="Nguyen N."/>
            <person name="Okwuonu G."/>
            <person name="Ongeri F."/>
            <person name="Pham C."/>
            <person name="Simmons D."/>
            <person name="Wilczek-Boney K."/>
            <person name="Hale W."/>
            <person name="Jakkamsetti A."/>
            <person name="Pham P."/>
            <person name="Ruth R."/>
            <person name="San Lucas F."/>
            <person name="Warren J."/>
            <person name="Zhang J."/>
            <person name="Zhao Z."/>
            <person name="Zhou C."/>
            <person name="Zhu D."/>
            <person name="Lee S."/>
            <person name="Bess C."/>
            <person name="Blankenburg K."/>
            <person name="Forbes L."/>
            <person name="Fu Q."/>
            <person name="Gubbala S."/>
            <person name="Hirani K."/>
            <person name="Jayaseelan J.C."/>
            <person name="Lara F."/>
            <person name="Munidasa M."/>
            <person name="Palculict T."/>
            <person name="Patil S."/>
            <person name="Pu L.-L."/>
            <person name="Saada N."/>
            <person name="Tang L."/>
            <person name="Weissenberger G."/>
            <person name="Zhu Y."/>
            <person name="Hemphill L."/>
            <person name="Shang Y."/>
            <person name="Youmans B."/>
            <person name="Ayvaz T."/>
            <person name="Ross M."/>
            <person name="Santibanez J."/>
            <person name="Aqrawi P."/>
            <person name="Gross S."/>
            <person name="Joshi V."/>
            <person name="Fowler G."/>
            <person name="Nazareth L."/>
            <person name="Reid J."/>
            <person name="Worley K."/>
            <person name="Petrosino J."/>
            <person name="Highlander S."/>
            <person name="Gibbs R."/>
            <person name="Gibbs R."/>
        </authorList>
    </citation>
    <scope>NUCLEOTIDE SEQUENCE [LARGE SCALE GENOMIC DNA]</scope>
    <source>
        <strain evidence="5">ATCC 43553</strain>
    </source>
</reference>
<keyword evidence="1" id="KW-0645">Protease</keyword>
<comment type="caution">
    <text evidence="4">The sequence shown here is derived from an EMBL/GenBank/DDBJ whole genome shotgun (WGS) entry which is preliminary data.</text>
</comment>
<dbReference type="PATRIC" id="fig|742159.3.peg.1781"/>
<dbReference type="EMBL" id="ADMS01000020">
    <property type="protein sequence ID" value="EFF77763.1"/>
    <property type="molecule type" value="Genomic_DNA"/>
</dbReference>
<organism evidence="4 5">
    <name type="scientific">Achromobacter piechaudii ATCC 43553</name>
    <dbReference type="NCBI Taxonomy" id="742159"/>
    <lineage>
        <taxon>Bacteria</taxon>
        <taxon>Pseudomonadati</taxon>
        <taxon>Pseudomonadota</taxon>
        <taxon>Betaproteobacteria</taxon>
        <taxon>Burkholderiales</taxon>
        <taxon>Alcaligenaceae</taxon>
        <taxon>Achromobacter</taxon>
    </lineage>
</organism>
<dbReference type="AlphaFoldDB" id="D4X5Y0"/>
<comment type="cofactor">
    <cofactor evidence="1">
        <name>Zn(2+)</name>
        <dbReference type="ChEBI" id="CHEBI:29105"/>
    </cofactor>
    <text evidence="1">Binds 1 zinc ion per subunit.</text>
</comment>
<gene>
    <name evidence="4" type="ORF">HMPREF0004_0942</name>
</gene>
<protein>
    <recommendedName>
        <fullName evidence="1">Microcystinase C</fullName>
        <shortName evidence="1">MlrC</shortName>
    </recommendedName>
</protein>
<comment type="similarity">
    <text evidence="1">Belongs to the peptidase M81 family.</text>
</comment>
<name>D4X5Y0_9BURK</name>
<keyword evidence="1" id="KW-0482">Metalloprotease</keyword>
<dbReference type="Pfam" id="PF07171">
    <property type="entry name" value="MlrC_C"/>
    <property type="match status" value="1"/>
</dbReference>
<accession>D4X5Y0</accession>
<dbReference type="Proteomes" id="UP000004510">
    <property type="component" value="Unassembled WGS sequence"/>
</dbReference>
<sequence length="514" mass="55284">MSSKAPKVAILGFHLESNAFCPLSVEADFQAQCWEEGEAISKLAQGPSRLPSEVVGFYDRMNQTGSWTPAPLIVIGAPPGGPASASVWAAFLTETEQRLRAAMPVDAVYVANHGASSAEGEDDTEAVLMRLLRTVVGPDVPVVVTHDLHCNVSAQTVDALDGLIAYRTNPHVDQRERAADAADMIREILDGTRMVTAYVRLPLTPPSVTLSTASGPYADLVALGASLTQKRGDGPIANVAVCSGFVFSDLPKCGVTITVTARGDLQAARRTAMHVARAGWADRSRYVVNTVDVARAVELARGAAQPLLFADVADNPGGGGRGNTTWLLRAFDQARIPGVVLGVFVDPALAARAGELGVGAEFDAVFNQVETEYSRRYVARARVLKLTDGEGMGRRGILRGRKFSMGATCVLELVDSGMKVVVGSLRRQLAEPAMLEMHGIDIAQAGHVIVKSRGHYRAGFDEFFPDERIHDVDSPGLTTPNLKQIDFKRLRRPVWPLDDVAAWREPEWAAELED</sequence>
<dbReference type="InterPro" id="IPR010799">
    <property type="entry name" value="MlrC_C"/>
</dbReference>
<evidence type="ECO:0000259" key="2">
    <source>
        <dbReference type="Pfam" id="PF07171"/>
    </source>
</evidence>
<dbReference type="InterPro" id="IPR009197">
    <property type="entry name" value="MlrC"/>
</dbReference>
<dbReference type="HOGENOM" id="CLU_028172_1_0_4"/>
<feature type="domain" description="Microcystin LR degradation protein MlrC C-terminal" evidence="2">
    <location>
        <begin position="310"/>
        <end position="489"/>
    </location>
</feature>
<dbReference type="InterPro" id="IPR015995">
    <property type="entry name" value="MlrC_N"/>
</dbReference>
<evidence type="ECO:0000313" key="4">
    <source>
        <dbReference type="EMBL" id="EFF77763.1"/>
    </source>
</evidence>
<dbReference type="PIRSF" id="PIRSF012702">
    <property type="entry name" value="UCP012702"/>
    <property type="match status" value="1"/>
</dbReference>
<comment type="function">
    <text evidence="1">Involved in peptidolytic degradation of cyclic heptapeptide hepatotoxin microcystin (MC).</text>
</comment>
<dbReference type="RefSeq" id="WP_006216895.1">
    <property type="nucleotide sequence ID" value="NZ_GG770409.1"/>
</dbReference>
<evidence type="ECO:0000259" key="3">
    <source>
        <dbReference type="Pfam" id="PF07364"/>
    </source>
</evidence>
<evidence type="ECO:0000313" key="5">
    <source>
        <dbReference type="Proteomes" id="UP000004510"/>
    </source>
</evidence>
<dbReference type="GO" id="GO:0008237">
    <property type="term" value="F:metallopeptidase activity"/>
    <property type="evidence" value="ECO:0007669"/>
    <property type="project" value="UniProtKB-KW"/>
</dbReference>
<dbReference type="Pfam" id="PF07364">
    <property type="entry name" value="DUF1485"/>
    <property type="match status" value="1"/>
</dbReference>
<dbReference type="eggNOG" id="COG5476">
    <property type="taxonomic scope" value="Bacteria"/>
</dbReference>